<keyword evidence="3" id="KW-1185">Reference proteome</keyword>
<dbReference type="Proteomes" id="UP001589536">
    <property type="component" value="Unassembled WGS sequence"/>
</dbReference>
<dbReference type="RefSeq" id="WP_345050666.1">
    <property type="nucleotide sequence ID" value="NZ_BAABED010000001.1"/>
</dbReference>
<name>A0ABV5UTQ0_9MICC</name>
<evidence type="ECO:0000313" key="2">
    <source>
        <dbReference type="EMBL" id="MFB9715591.1"/>
    </source>
</evidence>
<keyword evidence="1" id="KW-1133">Transmembrane helix</keyword>
<sequence>MYNITKGLPPNFGNQQVDALVSIFVALASGLVTLMLFNVLLGFPKVELTWVIGREPPANSRPELTHRETGVCFRYLVTADTYLARWILSLTARHLVEAQLQFSPMENLRIRKQVYGRETALSGGCLTTRFKNGLSKGPGADGEISLHLKEPRSISTKIDCELSVHPLVKDKRSWRALLLSKCFKTDATIEGFAMKGDSIGSVDKRDDIRQANPGSL</sequence>
<gene>
    <name evidence="2" type="ORF">ACFFPI_15925</name>
</gene>
<keyword evidence="1" id="KW-0812">Transmembrane</keyword>
<organism evidence="2 3">
    <name type="scientific">Arthrobacter methylotrophus</name>
    <dbReference type="NCBI Taxonomy" id="121291"/>
    <lineage>
        <taxon>Bacteria</taxon>
        <taxon>Bacillati</taxon>
        <taxon>Actinomycetota</taxon>
        <taxon>Actinomycetes</taxon>
        <taxon>Micrococcales</taxon>
        <taxon>Micrococcaceae</taxon>
        <taxon>Arthrobacter</taxon>
    </lineage>
</organism>
<keyword evidence="1" id="KW-0472">Membrane</keyword>
<evidence type="ECO:0000313" key="3">
    <source>
        <dbReference type="Proteomes" id="UP001589536"/>
    </source>
</evidence>
<evidence type="ECO:0000256" key="1">
    <source>
        <dbReference type="SAM" id="Phobius"/>
    </source>
</evidence>
<dbReference type="EMBL" id="JBHMBH010000036">
    <property type="protein sequence ID" value="MFB9715591.1"/>
    <property type="molecule type" value="Genomic_DNA"/>
</dbReference>
<accession>A0ABV5UTQ0</accession>
<protein>
    <submittedName>
        <fullName evidence="2">Uncharacterized protein</fullName>
    </submittedName>
</protein>
<reference evidence="2 3" key="1">
    <citation type="submission" date="2024-09" db="EMBL/GenBank/DDBJ databases">
        <authorList>
            <person name="Sun Q."/>
            <person name="Mori K."/>
        </authorList>
    </citation>
    <scope>NUCLEOTIDE SEQUENCE [LARGE SCALE GENOMIC DNA]</scope>
    <source>
        <strain evidence="2 3">JCM 13519</strain>
    </source>
</reference>
<comment type="caution">
    <text evidence="2">The sequence shown here is derived from an EMBL/GenBank/DDBJ whole genome shotgun (WGS) entry which is preliminary data.</text>
</comment>
<feature type="transmembrane region" description="Helical" evidence="1">
    <location>
        <begin position="20"/>
        <end position="41"/>
    </location>
</feature>
<proteinExistence type="predicted"/>